<reference evidence="1" key="1">
    <citation type="submission" date="2023-07" db="EMBL/GenBank/DDBJ databases">
        <authorList>
            <person name="Kim M.K."/>
        </authorList>
    </citation>
    <scope>NUCLEOTIDE SEQUENCE</scope>
    <source>
        <strain evidence="1">ASUV-10-1</strain>
    </source>
</reference>
<gene>
    <name evidence="1" type="ORF">Q5H93_13480</name>
</gene>
<comment type="caution">
    <text evidence="1">The sequence shown here is derived from an EMBL/GenBank/DDBJ whole genome shotgun (WGS) entry which is preliminary data.</text>
</comment>
<sequence length="185" mass="19673">MSFLPRLLGIGLLSVLLTLLLMSCETSKPNAGEFGSPTKIKGDVAPAPETRVVAQVTDSATVFKMPQAQLAAAFIRHFNDGTVIDKILVRKAPGVDKEAGTYFLVGMGLRNGMFRAIALPLNSSGDNTYYLSPTAESYVISGIGCSTCFFNFENGRIVGTTCGENTGGGHCDLKVTDHTDIFASR</sequence>
<accession>A0ABT9BBV6</accession>
<organism evidence="1 2">
    <name type="scientific">Hymenobacter aranciens</name>
    <dbReference type="NCBI Taxonomy" id="3063996"/>
    <lineage>
        <taxon>Bacteria</taxon>
        <taxon>Pseudomonadati</taxon>
        <taxon>Bacteroidota</taxon>
        <taxon>Cytophagia</taxon>
        <taxon>Cytophagales</taxon>
        <taxon>Hymenobacteraceae</taxon>
        <taxon>Hymenobacter</taxon>
    </lineage>
</organism>
<name>A0ABT9BBV6_9BACT</name>
<evidence type="ECO:0000313" key="2">
    <source>
        <dbReference type="Proteomes" id="UP001176429"/>
    </source>
</evidence>
<dbReference type="EMBL" id="JAUQSY010000008">
    <property type="protein sequence ID" value="MDO7875749.1"/>
    <property type="molecule type" value="Genomic_DNA"/>
</dbReference>
<dbReference type="PROSITE" id="PS51257">
    <property type="entry name" value="PROKAR_LIPOPROTEIN"/>
    <property type="match status" value="1"/>
</dbReference>
<protein>
    <submittedName>
        <fullName evidence="1">Uncharacterized protein</fullName>
    </submittedName>
</protein>
<dbReference type="Proteomes" id="UP001176429">
    <property type="component" value="Unassembled WGS sequence"/>
</dbReference>
<dbReference type="RefSeq" id="WP_305007068.1">
    <property type="nucleotide sequence ID" value="NZ_JAUQSY010000008.1"/>
</dbReference>
<keyword evidence="2" id="KW-1185">Reference proteome</keyword>
<evidence type="ECO:0000313" key="1">
    <source>
        <dbReference type="EMBL" id="MDO7875749.1"/>
    </source>
</evidence>
<proteinExistence type="predicted"/>